<gene>
    <name evidence="1" type="ORF">H8E19_08255</name>
</gene>
<dbReference type="InterPro" id="IPR025639">
    <property type="entry name" value="DruA"/>
</dbReference>
<evidence type="ECO:0000313" key="1">
    <source>
        <dbReference type="EMBL" id="MBC8177385.1"/>
    </source>
</evidence>
<accession>A0A8J6MZM8</accession>
<evidence type="ECO:0000313" key="2">
    <source>
        <dbReference type="Proteomes" id="UP000650524"/>
    </source>
</evidence>
<sequence length="296" mass="34228">MESGCLEKFCGHTVSTQQLSEIVEIIETFPKLSRTELANTVCELFSWKRPTGKLKSVECRQFLERLDEKGTIKLPACRKQYTNKGAVKVQRTGKADIQPTISTKLKRLSPILLTRVNNQEQRQLWYEYVDRYHYLGYQLPFGAQLRYFIKSGATDDILGCFQFSSPAWKMAPRDRWIGWVDDQRKANLQKIINNSRFLILPWVEVKNLASRALSLAVKSVPDDWQGCYGYRPVLMETLVNRKRFKGTCYKAANWIHVGKTTGRGRMDRDHSRQGAAVKEIYVYPLSSRFRQELAGC</sequence>
<dbReference type="Proteomes" id="UP000650524">
    <property type="component" value="Unassembled WGS sequence"/>
</dbReference>
<dbReference type="EMBL" id="JACNJD010000205">
    <property type="protein sequence ID" value="MBC8177385.1"/>
    <property type="molecule type" value="Genomic_DNA"/>
</dbReference>
<comment type="caution">
    <text evidence="1">The sequence shown here is derived from an EMBL/GenBank/DDBJ whole genome shotgun (WGS) entry which is preliminary data.</text>
</comment>
<name>A0A8J6MZM8_9DELT</name>
<protein>
    <submittedName>
        <fullName evidence="1">DUF4338 domain-containing protein</fullName>
    </submittedName>
</protein>
<dbReference type="AlphaFoldDB" id="A0A8J6MZM8"/>
<dbReference type="Pfam" id="PF14236">
    <property type="entry name" value="DruA"/>
    <property type="match status" value="1"/>
</dbReference>
<reference evidence="1 2" key="1">
    <citation type="submission" date="2020-08" db="EMBL/GenBank/DDBJ databases">
        <title>Bridging the membrane lipid divide: bacteria of the FCB group superphylum have the potential to synthesize archaeal ether lipids.</title>
        <authorList>
            <person name="Villanueva L."/>
            <person name="Von Meijenfeldt F.A.B."/>
            <person name="Westbye A.B."/>
            <person name="Yadav S."/>
            <person name="Hopmans E.C."/>
            <person name="Dutilh B.E."/>
            <person name="Sinninghe Damste J.S."/>
        </authorList>
    </citation>
    <scope>NUCLEOTIDE SEQUENCE [LARGE SCALE GENOMIC DNA]</scope>
    <source>
        <strain evidence="1">NIOZ-UU27</strain>
    </source>
</reference>
<proteinExistence type="predicted"/>
<organism evidence="1 2">
    <name type="scientific">Candidatus Desulfacyla euxinica</name>
    <dbReference type="NCBI Taxonomy" id="2841693"/>
    <lineage>
        <taxon>Bacteria</taxon>
        <taxon>Deltaproteobacteria</taxon>
        <taxon>Candidatus Desulfacyla</taxon>
    </lineage>
</organism>